<keyword evidence="1" id="KW-0269">Exonuclease</keyword>
<accession>A0AAX4HPX0</accession>
<dbReference type="NCBIfam" id="TIGR04122">
    <property type="entry name" value="Xnuc_lig_assoc"/>
    <property type="match status" value="1"/>
</dbReference>
<dbReference type="GO" id="GO:0004521">
    <property type="term" value="F:RNA endonuclease activity"/>
    <property type="evidence" value="ECO:0007669"/>
    <property type="project" value="TreeGrafter"/>
</dbReference>
<name>A0AAX4HPX0_9BACT</name>
<dbReference type="RefSeq" id="WP_321395278.1">
    <property type="nucleotide sequence ID" value="NZ_CP139487.1"/>
</dbReference>
<dbReference type="GO" id="GO:0004527">
    <property type="term" value="F:exonuclease activity"/>
    <property type="evidence" value="ECO:0007669"/>
    <property type="project" value="UniProtKB-KW"/>
</dbReference>
<dbReference type="InterPro" id="IPR036866">
    <property type="entry name" value="RibonucZ/Hydroxyglut_hydro"/>
</dbReference>
<evidence type="ECO:0000313" key="2">
    <source>
        <dbReference type="Proteomes" id="UP001324634"/>
    </source>
</evidence>
<sequence length="329" mass="37933">MELLQLTNKGLYCALGDFYIDPWEKVETALITHAHGDHAHWGMNRYIAVNESEHILRKRMGEVPIETHPYGETFRMGDVDVSLHPAGHILGSSQVRIQYEDEVWVFTGDFKRDYDPTCEPFEVLPCDVFISEATFALPVYRWPDFQNEMKEILAWWMKNREEGFNSVLCCYALGKAQRIIAGLRELTDETIWVHGTVDELNHCYEKTGLIWPNVKKVPLESKEKFEGAMILCPPSALGSSWNKRLSPKKVAFASGWMRLRGNRRRKGYERGFVISDHADWPSLLRTVKETGCKKVYFTHGNTDAIVRYLKDEGLDAYDLKMPYDTEGES</sequence>
<dbReference type="Gene3D" id="3.40.50.10890">
    <property type="match status" value="1"/>
</dbReference>
<keyword evidence="1" id="KW-0378">Hydrolase</keyword>
<dbReference type="PANTHER" id="PTHR11203:SF49">
    <property type="entry name" value="BLL1145 PROTEIN"/>
    <property type="match status" value="1"/>
</dbReference>
<organism evidence="1 2">
    <name type="scientific">Peredibacter starrii</name>
    <dbReference type="NCBI Taxonomy" id="28202"/>
    <lineage>
        <taxon>Bacteria</taxon>
        <taxon>Pseudomonadati</taxon>
        <taxon>Bdellovibrionota</taxon>
        <taxon>Bacteriovoracia</taxon>
        <taxon>Bacteriovoracales</taxon>
        <taxon>Bacteriovoracaceae</taxon>
        <taxon>Peredibacter</taxon>
    </lineage>
</organism>
<dbReference type="SUPFAM" id="SSF56281">
    <property type="entry name" value="Metallo-hydrolase/oxidoreductase"/>
    <property type="match status" value="1"/>
</dbReference>
<dbReference type="Proteomes" id="UP001324634">
    <property type="component" value="Chromosome"/>
</dbReference>
<dbReference type="Gene3D" id="3.60.15.10">
    <property type="entry name" value="Ribonuclease Z/Hydroxyacylglutathione hydrolase-like"/>
    <property type="match status" value="1"/>
</dbReference>
<dbReference type="GO" id="GO:0016874">
    <property type="term" value="F:ligase activity"/>
    <property type="evidence" value="ECO:0007669"/>
    <property type="project" value="UniProtKB-KW"/>
</dbReference>
<protein>
    <submittedName>
        <fullName evidence="1">Ligase-associated DNA damage response exonuclease</fullName>
        <ecNumber evidence="1">3.1.-.-</ecNumber>
    </submittedName>
</protein>
<keyword evidence="2" id="KW-1185">Reference proteome</keyword>
<dbReference type="KEGG" id="psti:SOO65_00235"/>
<keyword evidence="1" id="KW-0436">Ligase</keyword>
<reference evidence="1 2" key="1">
    <citation type="submission" date="2023-11" db="EMBL/GenBank/DDBJ databases">
        <title>Peredibacter starrii A3.12.</title>
        <authorList>
            <person name="Mitchell R.J."/>
        </authorList>
    </citation>
    <scope>NUCLEOTIDE SEQUENCE [LARGE SCALE GENOMIC DNA]</scope>
    <source>
        <strain evidence="1 2">A3.12</strain>
    </source>
</reference>
<dbReference type="AlphaFoldDB" id="A0AAX4HPX0"/>
<keyword evidence="1" id="KW-0540">Nuclease</keyword>
<dbReference type="InterPro" id="IPR050698">
    <property type="entry name" value="MBL"/>
</dbReference>
<dbReference type="EC" id="3.1.-.-" evidence="1"/>
<dbReference type="InterPro" id="IPR026360">
    <property type="entry name" value="Xnuc_lig_assoc"/>
</dbReference>
<proteinExistence type="predicted"/>
<dbReference type="PANTHER" id="PTHR11203">
    <property type="entry name" value="CLEAVAGE AND POLYADENYLATION SPECIFICITY FACTOR FAMILY MEMBER"/>
    <property type="match status" value="1"/>
</dbReference>
<evidence type="ECO:0000313" key="1">
    <source>
        <dbReference type="EMBL" id="WPU65175.1"/>
    </source>
</evidence>
<dbReference type="EMBL" id="CP139487">
    <property type="protein sequence ID" value="WPU65175.1"/>
    <property type="molecule type" value="Genomic_DNA"/>
</dbReference>
<gene>
    <name evidence="1" type="ORF">SOO65_00235</name>
</gene>